<dbReference type="Pfam" id="PF12014">
    <property type="entry name" value="Cyclin_D1_bind"/>
    <property type="match status" value="1"/>
</dbReference>
<reference evidence="2 3" key="1">
    <citation type="journal article" date="2018" name="Plant J.">
        <title>Genome sequences of Chlorella sorokiniana UTEX 1602 and Micractinium conductrix SAG 241.80: implications to maltose excretion by a green alga.</title>
        <authorList>
            <person name="Arriola M.B."/>
            <person name="Velmurugan N."/>
            <person name="Zhang Y."/>
            <person name="Plunkett M.H."/>
            <person name="Hondzo H."/>
            <person name="Barney B.M."/>
        </authorList>
    </citation>
    <scope>NUCLEOTIDE SEQUENCE [LARGE SCALE GENOMIC DNA]</scope>
    <source>
        <strain evidence="2 3">SAG 241.80</strain>
    </source>
</reference>
<accession>A0A2P6VD98</accession>
<dbReference type="AlphaFoldDB" id="A0A2P6VD98"/>
<dbReference type="Proteomes" id="UP000239649">
    <property type="component" value="Unassembled WGS sequence"/>
</dbReference>
<protein>
    <submittedName>
        <fullName evidence="2">F-box only 31 isoform X1 isoform A</fullName>
    </submittedName>
    <submittedName>
        <fullName evidence="1">F-box only 31 isoform X1 isoform B</fullName>
    </submittedName>
</protein>
<evidence type="ECO:0000313" key="2">
    <source>
        <dbReference type="EMBL" id="PSC72073.1"/>
    </source>
</evidence>
<comment type="caution">
    <text evidence="2">The sequence shown here is derived from an EMBL/GenBank/DDBJ whole genome shotgun (WGS) entry which is preliminary data.</text>
</comment>
<organism evidence="2 3">
    <name type="scientific">Micractinium conductrix</name>
    <dbReference type="NCBI Taxonomy" id="554055"/>
    <lineage>
        <taxon>Eukaryota</taxon>
        <taxon>Viridiplantae</taxon>
        <taxon>Chlorophyta</taxon>
        <taxon>core chlorophytes</taxon>
        <taxon>Trebouxiophyceae</taxon>
        <taxon>Chlorellales</taxon>
        <taxon>Chlorellaceae</taxon>
        <taxon>Chlorella clade</taxon>
        <taxon>Micractinium</taxon>
    </lineage>
</organism>
<keyword evidence="3" id="KW-1185">Reference proteome</keyword>
<gene>
    <name evidence="2" type="ORF">C2E20_4371</name>
</gene>
<dbReference type="OrthoDB" id="508953at2759"/>
<sequence>MASLTAHLGLRISRFSVQDFQQYSRAPLPAPADLAPAEGEPPGIALLRRCQGMFSGSYGPHGFEVLSLSVSSSQGDAPGGCPVAGPRLQALKLVGDPNVMALKHSFVVDASSCRLGRYDPHADDPFAAGGAVRPCLSFFTAATAFVALEERPVAARFRAFGCINQVPGHWDPEWVPATFLVYDSEPAGDGDNASAAAGGCTMCTVVFEDEGQPVRHAIDLLPMPSAASGWAAA</sequence>
<evidence type="ECO:0000313" key="1">
    <source>
        <dbReference type="EMBL" id="PSC72072.1"/>
    </source>
</evidence>
<dbReference type="EMBL" id="LHPF02000011">
    <property type="protein sequence ID" value="PSC72073.1"/>
    <property type="molecule type" value="Genomic_DNA"/>
</dbReference>
<proteinExistence type="predicted"/>
<reference evidence="2" key="2">
    <citation type="submission" date="2018-02" db="EMBL/GenBank/DDBJ databases">
        <authorList>
            <person name="Cohen D.B."/>
            <person name="Kent A.D."/>
        </authorList>
    </citation>
    <scope>NUCLEOTIDE SEQUENCE</scope>
    <source>
        <strain evidence="2">SAG 241.80</strain>
    </source>
</reference>
<dbReference type="EMBL" id="LHPF02000011">
    <property type="protein sequence ID" value="PSC72072.1"/>
    <property type="molecule type" value="Genomic_DNA"/>
</dbReference>
<name>A0A2P6VD98_9CHLO</name>
<evidence type="ECO:0000313" key="3">
    <source>
        <dbReference type="Proteomes" id="UP000239649"/>
    </source>
</evidence>